<dbReference type="RefSeq" id="WP_044141748.1">
    <property type="nucleotide sequence ID" value="NZ_JAHHYL010000003.1"/>
</dbReference>
<name>A0AB34QTG6_BACPU</name>
<dbReference type="NCBIfam" id="NF038310">
    <property type="entry name" value="lysogeny_AimR"/>
    <property type="match status" value="1"/>
</dbReference>
<evidence type="ECO:0000313" key="2">
    <source>
        <dbReference type="Proteomes" id="UP000031978"/>
    </source>
</evidence>
<evidence type="ECO:0008006" key="3">
    <source>
        <dbReference type="Google" id="ProtNLM"/>
    </source>
</evidence>
<gene>
    <name evidence="1" type="ORF">B4127_1536</name>
</gene>
<dbReference type="Pfam" id="PF22871">
    <property type="entry name" value="AimR"/>
    <property type="match status" value="1"/>
</dbReference>
<accession>A0AB34QTG6</accession>
<organism evidence="1 2">
    <name type="scientific">Bacillus pumilus</name>
    <name type="common">Bacillus mesentericus</name>
    <dbReference type="NCBI Taxonomy" id="1408"/>
    <lineage>
        <taxon>Bacteria</taxon>
        <taxon>Bacillati</taxon>
        <taxon>Bacillota</taxon>
        <taxon>Bacilli</taxon>
        <taxon>Bacillales</taxon>
        <taxon>Bacillaceae</taxon>
        <taxon>Bacillus</taxon>
    </lineage>
</organism>
<comment type="caution">
    <text evidence="1">The sequence shown here is derived from an EMBL/GenBank/DDBJ whole genome shotgun (WGS) entry which is preliminary data.</text>
</comment>
<dbReference type="AlphaFoldDB" id="A0AB34QTG6"/>
<dbReference type="EMBL" id="JXCL01000040">
    <property type="protein sequence ID" value="KIL12205.1"/>
    <property type="molecule type" value="Genomic_DNA"/>
</dbReference>
<evidence type="ECO:0000313" key="1">
    <source>
        <dbReference type="EMBL" id="KIL12205.1"/>
    </source>
</evidence>
<reference evidence="1 2" key="1">
    <citation type="submission" date="2014-12" db="EMBL/GenBank/DDBJ databases">
        <title>Draft Genome Sequences of Five Spore-Forming Food Isolates of Bacillus pumilus.</title>
        <authorList>
            <person name="de Jong A."/>
            <person name="van Heel A.J."/>
            <person name="Montalban-Lopez M."/>
            <person name="Krawczyk A.O."/>
            <person name="Berendsen E.M."/>
            <person name="Wells-Bennik M."/>
            <person name="Kuipers O.P."/>
        </authorList>
    </citation>
    <scope>NUCLEOTIDE SEQUENCE [LARGE SCALE GENOMIC DNA]</scope>
    <source>
        <strain evidence="1 2">B4127</strain>
    </source>
</reference>
<proteinExistence type="predicted"/>
<dbReference type="Proteomes" id="UP000031978">
    <property type="component" value="Unassembled WGS sequence"/>
</dbReference>
<sequence length="385" mass="44198">MNLKTFIKNKCEEDQALALKLAQAAGYAQRSGLYRFLNSPEKEMDNLQGVIDMVRLIAPNEELLYMSEYIMTLDPNKSCARQGLEYLDVNKINKERDMLIEVMKASRNSLSKEWAEIYDVHKDLQVNKINYIQAQNNLSSIKTKSIEMTVFRNLMLLYPTCLNGEFGLMKEIVGILDVDMIPAGFVKDSYTCRILIMKASSNVSQNNTIEARENAKLAFETATVDRFKIFAQLHLGNSYIFENYQLAKEHYYKGLSLTEEDSPFRTEMVRSLCALENIWGVKENRFVNEYSTEATDIQEVIFHNLVIGNKEKASTLIDQLDKISISDYEKAHLFFLKGLCNDDVNSYFSSIKHFKKTGDKFSINLPLIKLKEKGLDNDLLELIAI</sequence>
<protein>
    <recommendedName>
        <fullName evidence="3">SPBc2 prophage-derived protein YopK</fullName>
    </recommendedName>
</protein>
<dbReference type="InterPro" id="IPR047705">
    <property type="entry name" value="AimR-like"/>
</dbReference>